<accession>A0AAN6GST2</accession>
<keyword evidence="1" id="KW-0472">Membrane</keyword>
<dbReference type="Pfam" id="PF08543">
    <property type="entry name" value="Phos_pyr_kin"/>
    <property type="match status" value="2"/>
</dbReference>
<evidence type="ECO:0000313" key="5">
    <source>
        <dbReference type="Proteomes" id="UP001176517"/>
    </source>
</evidence>
<dbReference type="GO" id="GO:0008972">
    <property type="term" value="F:phosphomethylpyrimidine kinase activity"/>
    <property type="evidence" value="ECO:0007669"/>
    <property type="project" value="InterPro"/>
</dbReference>
<dbReference type="PANTHER" id="PTHR20858">
    <property type="entry name" value="PHOSPHOMETHYLPYRIMIDINE KINASE"/>
    <property type="match status" value="1"/>
</dbReference>
<feature type="domain" description="Pyridoxamine kinase/Phosphomethylpyrimidine kinase" evidence="3">
    <location>
        <begin position="23"/>
        <end position="163"/>
    </location>
</feature>
<keyword evidence="4" id="KW-0418">Kinase</keyword>
<reference evidence="4" key="1">
    <citation type="journal article" date="2023" name="PhytoFront">
        <title>Draft Genome Resources of Seven Strains of Tilletia horrida, Causal Agent of Kernel Smut of Rice.</title>
        <authorList>
            <person name="Khanal S."/>
            <person name="Antony Babu S."/>
            <person name="Zhou X.G."/>
        </authorList>
    </citation>
    <scope>NUCLEOTIDE SEQUENCE</scope>
    <source>
        <strain evidence="4">TX6</strain>
    </source>
</reference>
<feature type="domain" description="Thiaminase-2/PQQC" evidence="2">
    <location>
        <begin position="452"/>
        <end position="699"/>
    </location>
</feature>
<feature type="transmembrane region" description="Helical" evidence="1">
    <location>
        <begin position="578"/>
        <end position="600"/>
    </location>
</feature>
<dbReference type="EMBL" id="JAPDMZ010000075">
    <property type="protein sequence ID" value="KAK0551518.1"/>
    <property type="molecule type" value="Genomic_DNA"/>
</dbReference>
<evidence type="ECO:0000313" key="4">
    <source>
        <dbReference type="EMBL" id="KAK0551518.1"/>
    </source>
</evidence>
<keyword evidence="1" id="KW-0812">Transmembrane</keyword>
<comment type="caution">
    <text evidence="4">The sequence shown here is derived from an EMBL/GenBank/DDBJ whole genome shotgun (WGS) entry which is preliminary data.</text>
</comment>
<keyword evidence="4" id="KW-0808">Transferase</keyword>
<evidence type="ECO:0000259" key="2">
    <source>
        <dbReference type="Pfam" id="PF03070"/>
    </source>
</evidence>
<dbReference type="AlphaFoldDB" id="A0AAN6GST2"/>
<proteinExistence type="predicted"/>
<dbReference type="Gene3D" id="3.40.1190.20">
    <property type="match status" value="1"/>
</dbReference>
<dbReference type="GO" id="GO:0008902">
    <property type="term" value="F:hydroxymethylpyrimidine kinase activity"/>
    <property type="evidence" value="ECO:0007669"/>
    <property type="project" value="TreeGrafter"/>
</dbReference>
<dbReference type="InterPro" id="IPR004399">
    <property type="entry name" value="HMP/HMP-P_kinase_dom"/>
</dbReference>
<dbReference type="PANTHER" id="PTHR20858:SF17">
    <property type="entry name" value="HYDROXYMETHYLPYRIMIDINE_PHOSPHOMETHYLPYRIMIDINE KINASE THI20-RELATED"/>
    <property type="match status" value="1"/>
</dbReference>
<dbReference type="SUPFAM" id="SSF48613">
    <property type="entry name" value="Heme oxygenase-like"/>
    <property type="match status" value="1"/>
</dbReference>
<evidence type="ECO:0000256" key="1">
    <source>
        <dbReference type="SAM" id="Phobius"/>
    </source>
</evidence>
<evidence type="ECO:0000259" key="3">
    <source>
        <dbReference type="Pfam" id="PF08543"/>
    </source>
</evidence>
<sequence length="711" mass="76679">MADSGQHAKAATLARVCTIAGSDSGGGAGIQGDLKTIHSLGAYGLSVITALTAQNTKGVQAIHTPPPEFVRQQWESVSTDIRIDAVKIGMLASAAIVHEVGALLKTHRAQNSDVPIVLDPVMVSTSGSMLLPDEAVSAVLTEVVPHCTVFTPNVPEAVAILKHIDPNGEVPTSSRSESVKGISATVAERLAQTIQQAKVLCSNSGAKACLLKGGHAPFYLGELNTALLQLLQQDQQNVSLAQGDDDLSVMTGVYATTVQAWEPSVGTNSLRPAGIVGQLPSHDIVRLDGNPLSLALERLARSDGGNQHLPTEDPQVVVDILYQDVPAPPPNGTERQHKHAKPWTLFVSNHSSSNSTHGTGCTLSSALATFLAQGYSLRAATGLAITYVSQAIPRGVHDLGGGPGALDHGLSTDLRAHLRRAIPPIPPFGSHLSPSPHDRTPLHRALLAHDLPLWTRYTRHPFLKRLLVATDSNDPYFWENFTYFLKQDYLFLQHYARMFAVMGASVASSNNPDAQVEMESFAQTARVCMTECQKHLELCEQNGISREVVTRQTQESAAVVAYTRFVLDIGHSNSGSGLLAMLIAMAPCAIGYAEVGLWLAAQRRRIRTRSGEPVSYAEAHPAESGGRAQMSESLRHRIAYDAWIDTYSGDEFQDSVAESIRLIEKKAQQDPPTVSRLAELQRIWTAAVRLEIGMWDEAVDPSFRRPIVSPF</sequence>
<dbReference type="GO" id="GO:0009228">
    <property type="term" value="P:thiamine biosynthetic process"/>
    <property type="evidence" value="ECO:0007669"/>
    <property type="project" value="InterPro"/>
</dbReference>
<keyword evidence="1" id="KW-1133">Transmembrane helix</keyword>
<dbReference type="Pfam" id="PF03070">
    <property type="entry name" value="TENA_THI-4"/>
    <property type="match status" value="1"/>
</dbReference>
<dbReference type="InterPro" id="IPR004305">
    <property type="entry name" value="Thiaminase-2/PQQC"/>
</dbReference>
<organism evidence="4 5">
    <name type="scientific">Tilletia horrida</name>
    <dbReference type="NCBI Taxonomy" id="155126"/>
    <lineage>
        <taxon>Eukaryota</taxon>
        <taxon>Fungi</taxon>
        <taxon>Dikarya</taxon>
        <taxon>Basidiomycota</taxon>
        <taxon>Ustilaginomycotina</taxon>
        <taxon>Exobasidiomycetes</taxon>
        <taxon>Tilletiales</taxon>
        <taxon>Tilletiaceae</taxon>
        <taxon>Tilletia</taxon>
    </lineage>
</organism>
<dbReference type="GO" id="GO:0005829">
    <property type="term" value="C:cytosol"/>
    <property type="evidence" value="ECO:0007669"/>
    <property type="project" value="TreeGrafter"/>
</dbReference>
<dbReference type="Gene3D" id="1.20.910.10">
    <property type="entry name" value="Heme oxygenase-like"/>
    <property type="match status" value="1"/>
</dbReference>
<keyword evidence="5" id="KW-1185">Reference proteome</keyword>
<name>A0AAN6GST2_9BASI</name>
<gene>
    <name evidence="4" type="primary">THI20</name>
    <name evidence="4" type="ORF">OC846_003233</name>
</gene>
<dbReference type="InterPro" id="IPR016084">
    <property type="entry name" value="Haem_Oase-like_multi-hlx"/>
</dbReference>
<dbReference type="Proteomes" id="UP001176517">
    <property type="component" value="Unassembled WGS sequence"/>
</dbReference>
<dbReference type="InterPro" id="IPR013749">
    <property type="entry name" value="PM/HMP-P_kinase-1"/>
</dbReference>
<feature type="domain" description="Pyridoxamine kinase/Phosphomethylpyrimidine kinase" evidence="3">
    <location>
        <begin position="345"/>
        <end position="396"/>
    </location>
</feature>
<dbReference type="SUPFAM" id="SSF53613">
    <property type="entry name" value="Ribokinase-like"/>
    <property type="match status" value="2"/>
</dbReference>
<protein>
    <submittedName>
        <fullName evidence="4">Trifunctional hydroxymethylpyrimidine kinase/phosphomethylpyrimidine kinase/thiaminase</fullName>
    </submittedName>
</protein>
<dbReference type="InterPro" id="IPR029056">
    <property type="entry name" value="Ribokinase-like"/>
</dbReference>
<dbReference type="CDD" id="cd19367">
    <property type="entry name" value="TenA_C_ScTHI20-like"/>
    <property type="match status" value="1"/>
</dbReference>
<dbReference type="CDD" id="cd01169">
    <property type="entry name" value="HMPP_kinase"/>
    <property type="match status" value="1"/>
</dbReference>